<sequence length="131" mass="15229">MERVLRSGKIRASGYANKLRRTAFAALKDKLPAEEIVRAVGELNKKIFEVLRATNVRKDYIISIEAPFDIEFDENGQRKIKWDYDNVKIYVFVPMGVIKGLEKPEFKYTIPTEGQEFREDYDTTGETEYPT</sequence>
<keyword evidence="2" id="KW-1185">Reference proteome</keyword>
<evidence type="ECO:0000313" key="1">
    <source>
        <dbReference type="EMBL" id="MFA4805222.1"/>
    </source>
</evidence>
<dbReference type="EMBL" id="JARRIG010000007">
    <property type="protein sequence ID" value="MFA4805222.1"/>
    <property type="molecule type" value="Genomic_DNA"/>
</dbReference>
<accession>A0ABV4T640</accession>
<name>A0ABV4T640_9EURY</name>
<evidence type="ECO:0000313" key="2">
    <source>
        <dbReference type="Proteomes" id="UP001571980"/>
    </source>
</evidence>
<comment type="caution">
    <text evidence="1">The sequence shown here is derived from an EMBL/GenBank/DDBJ whole genome shotgun (WGS) entry which is preliminary data.</text>
</comment>
<dbReference type="Proteomes" id="UP001571980">
    <property type="component" value="Unassembled WGS sequence"/>
</dbReference>
<proteinExistence type="predicted"/>
<reference evidence="1 2" key="1">
    <citation type="submission" date="2023-03" db="EMBL/GenBank/DDBJ databases">
        <title>Speciation in Pyrococcus: adaptation to high temperature as a mechanism.</title>
        <authorList>
            <person name="Gu J."/>
        </authorList>
    </citation>
    <scope>NUCLEOTIDE SEQUENCE [LARGE SCALE GENOMIC DNA]</scope>
    <source>
        <strain evidence="1 2">LMOA34</strain>
    </source>
</reference>
<dbReference type="RefSeq" id="WP_372824670.1">
    <property type="nucleotide sequence ID" value="NZ_JARRID010000006.1"/>
</dbReference>
<dbReference type="InterPro" id="IPR017140">
    <property type="entry name" value="ThermoDBP-RPs_arc"/>
</dbReference>
<organism evidence="1 2">
    <name type="scientific">Pyrococcus kukulkanii</name>
    <dbReference type="NCBI Taxonomy" id="1609559"/>
    <lineage>
        <taxon>Archaea</taxon>
        <taxon>Methanobacteriati</taxon>
        <taxon>Methanobacteriota</taxon>
        <taxon>Thermococci</taxon>
        <taxon>Thermococcales</taxon>
        <taxon>Thermococcaceae</taxon>
        <taxon>Pyrococcus</taxon>
    </lineage>
</organism>
<protein>
    <submittedName>
        <fullName evidence="1">DUF2258 domain-containing protein</fullName>
    </submittedName>
</protein>
<gene>
    <name evidence="1" type="ORF">P8X34_10840</name>
</gene>
<dbReference type="Pfam" id="PF10015">
    <property type="entry name" value="ThermoDBP-RP_arch"/>
    <property type="match status" value="1"/>
</dbReference>